<name>A0A078GJW4_BRANA</name>
<dbReference type="AlphaFoldDB" id="A0A078GJW4"/>
<evidence type="ECO:0000313" key="2">
    <source>
        <dbReference type="EMBL" id="CAF1930000.1"/>
    </source>
</evidence>
<evidence type="ECO:0000259" key="1">
    <source>
        <dbReference type="Pfam" id="PF14111"/>
    </source>
</evidence>
<reference evidence="3 4" key="1">
    <citation type="journal article" date="2014" name="Science">
        <title>Plant genetics. Early allopolyploid evolution in the post-Neolithic Brassica napus oilseed genome.</title>
        <authorList>
            <person name="Chalhoub B."/>
            <person name="Denoeud F."/>
            <person name="Liu S."/>
            <person name="Parkin I.A."/>
            <person name="Tang H."/>
            <person name="Wang X."/>
            <person name="Chiquet J."/>
            <person name="Belcram H."/>
            <person name="Tong C."/>
            <person name="Samans B."/>
            <person name="Correa M."/>
            <person name="Da Silva C."/>
            <person name="Just J."/>
            <person name="Falentin C."/>
            <person name="Koh C.S."/>
            <person name="Le Clainche I."/>
            <person name="Bernard M."/>
            <person name="Bento P."/>
            <person name="Noel B."/>
            <person name="Labadie K."/>
            <person name="Alberti A."/>
            <person name="Charles M."/>
            <person name="Arnaud D."/>
            <person name="Guo H."/>
            <person name="Daviaud C."/>
            <person name="Alamery S."/>
            <person name="Jabbari K."/>
            <person name="Zhao M."/>
            <person name="Edger P.P."/>
            <person name="Chelaifa H."/>
            <person name="Tack D."/>
            <person name="Lassalle G."/>
            <person name="Mestiri I."/>
            <person name="Schnel N."/>
            <person name="Le Paslier M.C."/>
            <person name="Fan G."/>
            <person name="Renault V."/>
            <person name="Bayer P.E."/>
            <person name="Golicz A.A."/>
            <person name="Manoli S."/>
            <person name="Lee T.H."/>
            <person name="Thi V.H."/>
            <person name="Chalabi S."/>
            <person name="Hu Q."/>
            <person name="Fan C."/>
            <person name="Tollenaere R."/>
            <person name="Lu Y."/>
            <person name="Battail C."/>
            <person name="Shen J."/>
            <person name="Sidebottom C.H."/>
            <person name="Wang X."/>
            <person name="Canaguier A."/>
            <person name="Chauveau A."/>
            <person name="Berard A."/>
            <person name="Deniot G."/>
            <person name="Guan M."/>
            <person name="Liu Z."/>
            <person name="Sun F."/>
            <person name="Lim Y.P."/>
            <person name="Lyons E."/>
            <person name="Town C.D."/>
            <person name="Bancroft I."/>
            <person name="Wang X."/>
            <person name="Meng J."/>
            <person name="Ma J."/>
            <person name="Pires J.C."/>
            <person name="King G.J."/>
            <person name="Brunel D."/>
            <person name="Delourme R."/>
            <person name="Renard M."/>
            <person name="Aury J.M."/>
            <person name="Adams K.L."/>
            <person name="Batley J."/>
            <person name="Snowdon R.J."/>
            <person name="Tost J."/>
            <person name="Edwards D."/>
            <person name="Zhou Y."/>
            <person name="Hua W."/>
            <person name="Sharpe A.G."/>
            <person name="Paterson A.H."/>
            <person name="Guan C."/>
            <person name="Wincker P."/>
        </authorList>
    </citation>
    <scope>NUCLEOTIDE SEQUENCE [LARGE SCALE GENOMIC DNA]</scope>
    <source>
        <strain evidence="4">cv. Darmor-bzh</strain>
    </source>
</reference>
<protein>
    <submittedName>
        <fullName evidence="2">(rape) hypothetical protein</fullName>
    </submittedName>
    <submittedName>
        <fullName evidence="3">BnaC05g25350D protein</fullName>
    </submittedName>
</protein>
<evidence type="ECO:0000313" key="3">
    <source>
        <dbReference type="EMBL" id="CDY25656.1"/>
    </source>
</evidence>
<dbReference type="Pfam" id="PF14111">
    <property type="entry name" value="DUF4283"/>
    <property type="match status" value="1"/>
</dbReference>
<proteinExistence type="predicted"/>
<keyword evidence="4" id="KW-1185">Reference proteome</keyword>
<sequence length="138" mass="15227">MRALPAQSMETPRSSSTSYLASIIQRYAQLAELNTPSQNISLAPFVLILDENIAEAKEEFKEFLFAQFSGDVPPKGRIIGAVNAIWARLGSMIFVHEIGNGCSLLKVSNVRIREVILSRPTWMIAGWLGVIRSSLLGH</sequence>
<accession>A0A078GJW4</accession>
<organism evidence="3 4">
    <name type="scientific">Brassica napus</name>
    <name type="common">Rape</name>
    <dbReference type="NCBI Taxonomy" id="3708"/>
    <lineage>
        <taxon>Eukaryota</taxon>
        <taxon>Viridiplantae</taxon>
        <taxon>Streptophyta</taxon>
        <taxon>Embryophyta</taxon>
        <taxon>Tracheophyta</taxon>
        <taxon>Spermatophyta</taxon>
        <taxon>Magnoliopsida</taxon>
        <taxon>eudicotyledons</taxon>
        <taxon>Gunneridae</taxon>
        <taxon>Pentapetalae</taxon>
        <taxon>rosids</taxon>
        <taxon>malvids</taxon>
        <taxon>Brassicales</taxon>
        <taxon>Brassicaceae</taxon>
        <taxon>Brassiceae</taxon>
        <taxon>Brassica</taxon>
    </lineage>
</organism>
<dbReference type="Gramene" id="CDY25656">
    <property type="protein sequence ID" value="CDY25656"/>
    <property type="gene ID" value="GSBRNA2T00032957001"/>
</dbReference>
<dbReference type="EMBL" id="HG994369">
    <property type="protein sequence ID" value="CAF1930000.1"/>
    <property type="molecule type" value="Genomic_DNA"/>
</dbReference>
<reference evidence="2" key="3">
    <citation type="submission" date="2021-01" db="EMBL/GenBank/DDBJ databases">
        <authorList>
            <consortium name="Genoscope - CEA"/>
            <person name="William W."/>
        </authorList>
    </citation>
    <scope>NUCLEOTIDE SEQUENCE</scope>
</reference>
<dbReference type="EMBL" id="LK032178">
    <property type="protein sequence ID" value="CDY25656.1"/>
    <property type="molecule type" value="Genomic_DNA"/>
</dbReference>
<dbReference type="Proteomes" id="UP001295469">
    <property type="component" value="Chromosome C05"/>
</dbReference>
<dbReference type="Proteomes" id="UP000028999">
    <property type="component" value="Unassembled WGS sequence"/>
</dbReference>
<gene>
    <name evidence="3" type="primary">BnaC05g25350D</name>
    <name evidence="2" type="ORF">DARMORV10_C05P36340.1</name>
    <name evidence="3" type="ORF">GSBRNA2T00032957001</name>
</gene>
<dbReference type="InterPro" id="IPR025558">
    <property type="entry name" value="DUF4283"/>
</dbReference>
<feature type="domain" description="DUF4283" evidence="1">
    <location>
        <begin position="57"/>
        <end position="128"/>
    </location>
</feature>
<reference evidence="3" key="2">
    <citation type="submission" date="2014-06" db="EMBL/GenBank/DDBJ databases">
        <authorList>
            <person name="Genoscope - CEA"/>
        </authorList>
    </citation>
    <scope>NUCLEOTIDE SEQUENCE</scope>
</reference>
<dbReference type="PaxDb" id="3708-A0A078GJW4"/>
<evidence type="ECO:0000313" key="4">
    <source>
        <dbReference type="Proteomes" id="UP000028999"/>
    </source>
</evidence>
<dbReference type="STRING" id="3708.A0A078GJW4"/>